<keyword evidence="2" id="KW-1185">Reference proteome</keyword>
<evidence type="ECO:0000313" key="2">
    <source>
        <dbReference type="Proteomes" id="UP000192796"/>
    </source>
</evidence>
<evidence type="ECO:0008006" key="3">
    <source>
        <dbReference type="Google" id="ProtNLM"/>
    </source>
</evidence>
<name>A0A1V9FXJ8_9BACT</name>
<comment type="caution">
    <text evidence="1">The sequence shown here is derived from an EMBL/GenBank/DDBJ whole genome shotgun (WGS) entry which is preliminary data.</text>
</comment>
<sequence length="357" mass="41819">MHQNSHPSSVSNYRILRRMLALYRLVKKQERSLQQHLPELLNKVAPGHAQTFSAQHIKRITKYWQLGLNLICENLYHLTGKQLNAEERHRIILLSVFGPLFDDLFDDKLLDHEQIASLVENPEAYVAVNNTDRLVIKLYLEILRLTPQRELFVEQLKAVFFWQKESLKQLNGQITENELYRITYNKSYYAVLLFCAVLDHYPGQEILEMLYPVAGLMQLTNDAFDVYKDVHNGVYTLPNLYRNFGQLQQHFMAEIASINYKIWQMPYASKNKQDYAITIHSLHAMGWMSLEQLKDVTAEIHSIAALRALSRKTLICDMDSFQQKRKWLGHIRRLTNYYDLSSGLIKGPSVETERLTY</sequence>
<dbReference type="Proteomes" id="UP000192796">
    <property type="component" value="Unassembled WGS sequence"/>
</dbReference>
<accession>A0A1V9FXJ8</accession>
<dbReference type="AlphaFoldDB" id="A0A1V9FXJ8"/>
<dbReference type="CDD" id="cd00385">
    <property type="entry name" value="Isoprenoid_Biosyn_C1"/>
    <property type="match status" value="1"/>
</dbReference>
<reference evidence="1 2" key="1">
    <citation type="submission" date="2016-03" db="EMBL/GenBank/DDBJ databases">
        <title>Niastella vici sp. nov., isolated from farmland soil.</title>
        <authorList>
            <person name="Chen L."/>
            <person name="Wang D."/>
            <person name="Yang S."/>
            <person name="Wang G."/>
        </authorList>
    </citation>
    <scope>NUCLEOTIDE SEQUENCE [LARGE SCALE GENOMIC DNA]</scope>
    <source>
        <strain evidence="1 2">DJ57</strain>
    </source>
</reference>
<dbReference type="RefSeq" id="WP_081148110.1">
    <property type="nucleotide sequence ID" value="NZ_LVYD01000047.1"/>
</dbReference>
<protein>
    <recommendedName>
        <fullName evidence="3">Terpene synthase</fullName>
    </recommendedName>
</protein>
<dbReference type="EMBL" id="LVYD01000047">
    <property type="protein sequence ID" value="OQP63099.1"/>
    <property type="molecule type" value="Genomic_DNA"/>
</dbReference>
<evidence type="ECO:0000313" key="1">
    <source>
        <dbReference type="EMBL" id="OQP63099.1"/>
    </source>
</evidence>
<dbReference type="InterPro" id="IPR008949">
    <property type="entry name" value="Isoprenoid_synthase_dom_sf"/>
</dbReference>
<dbReference type="OrthoDB" id="658381at2"/>
<gene>
    <name evidence="1" type="ORF">A3860_03755</name>
</gene>
<proteinExistence type="predicted"/>
<organism evidence="1 2">
    <name type="scientific">Niastella vici</name>
    <dbReference type="NCBI Taxonomy" id="1703345"/>
    <lineage>
        <taxon>Bacteria</taxon>
        <taxon>Pseudomonadati</taxon>
        <taxon>Bacteroidota</taxon>
        <taxon>Chitinophagia</taxon>
        <taxon>Chitinophagales</taxon>
        <taxon>Chitinophagaceae</taxon>
        <taxon>Niastella</taxon>
    </lineage>
</organism>
<dbReference type="SUPFAM" id="SSF48576">
    <property type="entry name" value="Terpenoid synthases"/>
    <property type="match status" value="1"/>
</dbReference>
<dbReference type="STRING" id="1703345.A3860_03755"/>